<keyword evidence="1" id="KW-0472">Membrane</keyword>
<evidence type="ECO:0000313" key="3">
    <source>
        <dbReference type="Proteomes" id="UP000053240"/>
    </source>
</evidence>
<sequence length="170" mass="19470">DFQRAFITKSGLIFNAMVGTYFISIMNTICLYDPYRTRYYQESQEGLYSGASLLLSWNLVANEQTATWIRRNSEATVAYRHPQMQMRCLPLINGEGDAQKEDISPSYASPLPPNPLPILSYLEKDAPHSSDETRNCFHLTPVFCVVVVLHRSTRPICAPNKYCYCEIYHC</sequence>
<gene>
    <name evidence="2" type="ORF">RR48_00206</name>
</gene>
<feature type="non-terminal residue" evidence="2">
    <location>
        <position position="1"/>
    </location>
</feature>
<evidence type="ECO:0000256" key="1">
    <source>
        <dbReference type="SAM" id="Phobius"/>
    </source>
</evidence>
<keyword evidence="3" id="KW-1185">Reference proteome</keyword>
<name>A0A0N1IJE6_PAPMA</name>
<reference evidence="2 3" key="1">
    <citation type="journal article" date="2015" name="Nat. Commun.">
        <title>Outbred genome sequencing and CRISPR/Cas9 gene editing in butterflies.</title>
        <authorList>
            <person name="Li X."/>
            <person name="Fan D."/>
            <person name="Zhang W."/>
            <person name="Liu G."/>
            <person name="Zhang L."/>
            <person name="Zhao L."/>
            <person name="Fang X."/>
            <person name="Chen L."/>
            <person name="Dong Y."/>
            <person name="Chen Y."/>
            <person name="Ding Y."/>
            <person name="Zhao R."/>
            <person name="Feng M."/>
            <person name="Zhu Y."/>
            <person name="Feng Y."/>
            <person name="Jiang X."/>
            <person name="Zhu D."/>
            <person name="Xiang H."/>
            <person name="Feng X."/>
            <person name="Li S."/>
            <person name="Wang J."/>
            <person name="Zhang G."/>
            <person name="Kronforst M.R."/>
            <person name="Wang W."/>
        </authorList>
    </citation>
    <scope>NUCLEOTIDE SEQUENCE [LARGE SCALE GENOMIC DNA]</scope>
    <source>
        <strain evidence="2">Ya'a_city_454_Pm</strain>
        <tissue evidence="2">Whole body</tissue>
    </source>
</reference>
<organism evidence="2 3">
    <name type="scientific">Papilio machaon</name>
    <name type="common">Old World swallowtail butterfly</name>
    <dbReference type="NCBI Taxonomy" id="76193"/>
    <lineage>
        <taxon>Eukaryota</taxon>
        <taxon>Metazoa</taxon>
        <taxon>Ecdysozoa</taxon>
        <taxon>Arthropoda</taxon>
        <taxon>Hexapoda</taxon>
        <taxon>Insecta</taxon>
        <taxon>Pterygota</taxon>
        <taxon>Neoptera</taxon>
        <taxon>Endopterygota</taxon>
        <taxon>Lepidoptera</taxon>
        <taxon>Glossata</taxon>
        <taxon>Ditrysia</taxon>
        <taxon>Papilionoidea</taxon>
        <taxon>Papilionidae</taxon>
        <taxon>Papilioninae</taxon>
        <taxon>Papilio</taxon>
    </lineage>
</organism>
<dbReference type="AlphaFoldDB" id="A0A0N1IJE6"/>
<evidence type="ECO:0000313" key="2">
    <source>
        <dbReference type="EMBL" id="KPJ20976.1"/>
    </source>
</evidence>
<dbReference type="InParanoid" id="A0A0N1IJE6"/>
<dbReference type="EMBL" id="LADJ01011265">
    <property type="protein sequence ID" value="KPJ20976.1"/>
    <property type="molecule type" value="Genomic_DNA"/>
</dbReference>
<keyword evidence="1" id="KW-1133">Transmembrane helix</keyword>
<comment type="caution">
    <text evidence="2">The sequence shown here is derived from an EMBL/GenBank/DDBJ whole genome shotgun (WGS) entry which is preliminary data.</text>
</comment>
<keyword evidence="1" id="KW-0812">Transmembrane</keyword>
<accession>A0A0N1IJE6</accession>
<protein>
    <submittedName>
        <fullName evidence="2">Uncharacterized protein</fullName>
    </submittedName>
</protein>
<proteinExistence type="predicted"/>
<feature type="transmembrane region" description="Helical" evidence="1">
    <location>
        <begin position="12"/>
        <end position="32"/>
    </location>
</feature>
<dbReference type="Proteomes" id="UP000053240">
    <property type="component" value="Unassembled WGS sequence"/>
</dbReference>